<feature type="compositionally biased region" description="Low complexity" evidence="1">
    <location>
        <begin position="261"/>
        <end position="272"/>
    </location>
</feature>
<dbReference type="Proteomes" id="UP001606134">
    <property type="component" value="Unassembled WGS sequence"/>
</dbReference>
<evidence type="ECO:0000256" key="2">
    <source>
        <dbReference type="SAM" id="SignalP"/>
    </source>
</evidence>
<feature type="signal peptide" evidence="2">
    <location>
        <begin position="1"/>
        <end position="24"/>
    </location>
</feature>
<gene>
    <name evidence="3" type="ORF">ACG04R_09090</name>
</gene>
<keyword evidence="2" id="KW-0732">Signal</keyword>
<sequence length="343" mass="36332">MNLAFPLRPTLLGVLFGFGLSAQAAPREPVAISFDTTPRAGQHQRQSVDLLATMKMRLEAAPEATDEQRAKIAQTAERMSQTGAMKMAMQMQQTMKVDAADAEGWLPLTFAMDSKGGQVEVGGKTVPLPSNKALDMRFEARFNPKDFAVDVKKFDGPSPDVNDTLLKQGSAMISEALQLSKALAQHPLKVGESVDVPLAINLPIPMPSGAGAMQGTVHYKLVRVDKGVAYFDLGMDMKMTAGVPLPAKPDAAASAASAASAPDAPAATPPTLHMAVNGSGKGTSSLRLADNLQLASRLAMDMKMTMDGPDNTRMLMDMDMTVLSKGESLAKPVIAKAPLKKKS</sequence>
<dbReference type="RefSeq" id="WP_394408472.1">
    <property type="nucleotide sequence ID" value="NZ_JBIGIC010000004.1"/>
</dbReference>
<dbReference type="EMBL" id="JBIGIC010000004">
    <property type="protein sequence ID" value="MFG6486825.1"/>
    <property type="molecule type" value="Genomic_DNA"/>
</dbReference>
<evidence type="ECO:0008006" key="5">
    <source>
        <dbReference type="Google" id="ProtNLM"/>
    </source>
</evidence>
<reference evidence="3 4" key="1">
    <citation type="submission" date="2024-08" db="EMBL/GenBank/DDBJ databases">
        <authorList>
            <person name="Lu H."/>
        </authorList>
    </citation>
    <scope>NUCLEOTIDE SEQUENCE [LARGE SCALE GENOMIC DNA]</scope>
    <source>
        <strain evidence="3 4">BYS78W</strain>
    </source>
</reference>
<organism evidence="3 4">
    <name type="scientific">Pelomonas candidula</name>
    <dbReference type="NCBI Taxonomy" id="3299025"/>
    <lineage>
        <taxon>Bacteria</taxon>
        <taxon>Pseudomonadati</taxon>
        <taxon>Pseudomonadota</taxon>
        <taxon>Betaproteobacteria</taxon>
        <taxon>Burkholderiales</taxon>
        <taxon>Sphaerotilaceae</taxon>
        <taxon>Roseateles</taxon>
    </lineage>
</organism>
<evidence type="ECO:0000256" key="1">
    <source>
        <dbReference type="SAM" id="MobiDB-lite"/>
    </source>
</evidence>
<feature type="chain" id="PRO_5045577353" description="DUF2125 domain-containing protein" evidence="2">
    <location>
        <begin position="25"/>
        <end position="343"/>
    </location>
</feature>
<proteinExistence type="predicted"/>
<accession>A0ABW7HA91</accession>
<feature type="region of interest" description="Disordered" evidence="1">
    <location>
        <begin position="261"/>
        <end position="282"/>
    </location>
</feature>
<keyword evidence="4" id="KW-1185">Reference proteome</keyword>
<protein>
    <recommendedName>
        <fullName evidence="5">DUF2125 domain-containing protein</fullName>
    </recommendedName>
</protein>
<evidence type="ECO:0000313" key="3">
    <source>
        <dbReference type="EMBL" id="MFG6486825.1"/>
    </source>
</evidence>
<evidence type="ECO:0000313" key="4">
    <source>
        <dbReference type="Proteomes" id="UP001606134"/>
    </source>
</evidence>
<name>A0ABW7HA91_9BURK</name>
<comment type="caution">
    <text evidence="3">The sequence shown here is derived from an EMBL/GenBank/DDBJ whole genome shotgun (WGS) entry which is preliminary data.</text>
</comment>